<dbReference type="InterPro" id="IPR008884">
    <property type="entry name" value="TylF_MeTrfase"/>
</dbReference>
<gene>
    <name evidence="1" type="ORF">Ctob_007710</name>
</gene>
<name>A0A0M0K1N7_9EUKA</name>
<protein>
    <submittedName>
        <fullName evidence="1">Bacteriocin o-metyltransferase</fullName>
    </submittedName>
</protein>
<dbReference type="PANTHER" id="PTHR40036">
    <property type="entry name" value="MACROCIN O-METHYLTRANSFERASE"/>
    <property type="match status" value="1"/>
</dbReference>
<proteinExistence type="predicted"/>
<dbReference type="Pfam" id="PF05711">
    <property type="entry name" value="TylF"/>
    <property type="match status" value="1"/>
</dbReference>
<organism evidence="1 2">
    <name type="scientific">Chrysochromulina tobinii</name>
    <dbReference type="NCBI Taxonomy" id="1460289"/>
    <lineage>
        <taxon>Eukaryota</taxon>
        <taxon>Haptista</taxon>
        <taxon>Haptophyta</taxon>
        <taxon>Prymnesiophyceae</taxon>
        <taxon>Prymnesiales</taxon>
        <taxon>Chrysochromulinaceae</taxon>
        <taxon>Chrysochromulina</taxon>
    </lineage>
</organism>
<dbReference type="PANTHER" id="PTHR40036:SF1">
    <property type="entry name" value="MACROCIN O-METHYLTRANSFERASE"/>
    <property type="match status" value="1"/>
</dbReference>
<dbReference type="InterPro" id="IPR029063">
    <property type="entry name" value="SAM-dependent_MTases_sf"/>
</dbReference>
<dbReference type="GO" id="GO:0016740">
    <property type="term" value="F:transferase activity"/>
    <property type="evidence" value="ECO:0007669"/>
    <property type="project" value="UniProtKB-KW"/>
</dbReference>
<sequence>MPQGTGSDEKAMQRVTDASCGKGALQVAAGGAMCAIKGFFADTLPGPVGPIAFLRSDGDLYPSIYETLIALYPKLSVGGYVLFDDWRFVPAREAVHDFRRRYNITSTIATSDKFGPPPFVTLDRMAFWQKSRTTG</sequence>
<dbReference type="OrthoDB" id="198715at2759"/>
<comment type="caution">
    <text evidence="1">The sequence shown here is derived from an EMBL/GenBank/DDBJ whole genome shotgun (WGS) entry which is preliminary data.</text>
</comment>
<dbReference type="EMBL" id="JWZX01001807">
    <property type="protein sequence ID" value="KOO32303.1"/>
    <property type="molecule type" value="Genomic_DNA"/>
</dbReference>
<dbReference type="Proteomes" id="UP000037460">
    <property type="component" value="Unassembled WGS sequence"/>
</dbReference>
<evidence type="ECO:0000313" key="1">
    <source>
        <dbReference type="EMBL" id="KOO32303.1"/>
    </source>
</evidence>
<keyword evidence="2" id="KW-1185">Reference proteome</keyword>
<reference evidence="2" key="1">
    <citation type="journal article" date="2015" name="PLoS Genet.">
        <title>Genome Sequence and Transcriptome Analyses of Chrysochromulina tobin: Metabolic Tools for Enhanced Algal Fitness in the Prominent Order Prymnesiales (Haptophyceae).</title>
        <authorList>
            <person name="Hovde B.T."/>
            <person name="Deodato C.R."/>
            <person name="Hunsperger H.M."/>
            <person name="Ryken S.A."/>
            <person name="Yost W."/>
            <person name="Jha R.K."/>
            <person name="Patterson J."/>
            <person name="Monnat R.J. Jr."/>
            <person name="Barlow S.B."/>
            <person name="Starkenburg S.R."/>
            <person name="Cattolico R.A."/>
        </authorList>
    </citation>
    <scope>NUCLEOTIDE SEQUENCE</scope>
    <source>
        <strain evidence="2">CCMP291</strain>
    </source>
</reference>
<dbReference type="Gene3D" id="3.40.50.150">
    <property type="entry name" value="Vaccinia Virus protein VP39"/>
    <property type="match status" value="1"/>
</dbReference>
<keyword evidence="1" id="KW-0808">Transferase</keyword>
<dbReference type="AlphaFoldDB" id="A0A0M0K1N7"/>
<evidence type="ECO:0000313" key="2">
    <source>
        <dbReference type="Proteomes" id="UP000037460"/>
    </source>
</evidence>
<accession>A0A0M0K1N7</accession>